<sequence>MALGPQEETARQLLFSSESILLSETSWPTSSTESTNCHILPNSTTLNSSTRRYSEISRMETPGQDPDTSLFWTVSTEERAMNISSQLSEILDNVNCVINRFQEELGYDLKKKAKRPQPEQKGKNRFILLEKISSFSKDAKTKEKHLYEILHWLGDWGDSLTYEIKNRKSEEEEEALDEWIEVMEKVLPLSLIATKGGIESLISLCSTLIEGQRKGAQMSKHTFWQDWQEQSPQKAISCPQPLSPEQMLQDKHTTCLKVSEVKSMLQELLDSTMFNQGEVRAIRYMSAVVENLNKALILQHKENRSLEAKYRHLKIEMTKELGSQKLYFQKSLQILESKRDALLKQIEILGGKYHDLLLIKHALEFQLKKIQSAGGQAEDLVRVLVEFPDAAKKEAFPKKDTVMEETQQEPKEEEQSSPHSPSPMAMAWDSGAMPSADQPLSTMTVDSRIADVYRSKDAESLQPVLPSSMDHMFPKKWERLSAESPGDGATEQKDFSQEVAWEKEGLQIKPHFQKQLFLERPRKSALESKAEAREEELSRERRRQQWQQEEEMWLQRQERWALLEQEHEEKLRQWEAEEAAREQRLRLDQEPKGPWRELEQPGEDAERMIFVPTSRWRDSEDASLAPPPSRAQSARQGRRPRVPRSPKTQQPTPRNQRSMSSAEFTQKPQAHRLPMKPKKSASFPVTGTSPRRVTQPPVHIAPVTLKEKVYHIDMEAQRRNLQLLTKEDMLGLPHYLHSKVLELTTTTMELNALKLWCLCHKYICYRHFQSLRQDVINHIQVVREAGASYKAQNLFLFLENVDHLQKLQLQVWTDKQKDLEEKRRECLSSMATMFPKLQKEWNVNLHTPVVISPKSRKSKPPPFLLRHSHSSSPFCRRSQELFKTKHQPRVPQQMARQQGNRMEAMWKIDVAASSYPIEKKTPASLSWDQLGGFPDTPRLLALDVQSSFHKSLMSLKARASVTQRKEEQEPPEEPAELVHKKSNESFPGTLRSQKDRDNPSPIPCLSQ</sequence>
<dbReference type="PANTHER" id="PTHR33590:SF3">
    <property type="entry name" value="PROTEIN FAM186B"/>
    <property type="match status" value="1"/>
</dbReference>
<feature type="domain" description="FAM186A/B C-terminal" evidence="2">
    <location>
        <begin position="707"/>
        <end position="943"/>
    </location>
</feature>
<comment type="caution">
    <text evidence="4">The sequence shown here is derived from an EMBL/GenBank/DDBJ whole genome shotgun (WGS) entry which is preliminary data.</text>
</comment>
<evidence type="ECO:0000256" key="1">
    <source>
        <dbReference type="SAM" id="MobiDB-lite"/>
    </source>
</evidence>
<evidence type="ECO:0000259" key="2">
    <source>
        <dbReference type="Pfam" id="PF20865"/>
    </source>
</evidence>
<feature type="region of interest" description="Disordered" evidence="1">
    <location>
        <begin position="578"/>
        <end position="695"/>
    </location>
</feature>
<evidence type="ECO:0000313" key="4">
    <source>
        <dbReference type="EMBL" id="KAG5211978.1"/>
    </source>
</evidence>
<evidence type="ECO:0000259" key="3">
    <source>
        <dbReference type="Pfam" id="PF20870"/>
    </source>
</evidence>
<feature type="region of interest" description="Disordered" evidence="1">
    <location>
        <begin position="519"/>
        <end position="548"/>
    </location>
</feature>
<feature type="compositionally biased region" description="Basic residues" evidence="1">
    <location>
        <begin position="669"/>
        <end position="679"/>
    </location>
</feature>
<feature type="compositionally biased region" description="Basic and acidic residues" evidence="1">
    <location>
        <begin position="519"/>
        <end position="539"/>
    </location>
</feature>
<dbReference type="EMBL" id="JAEMGP010000003">
    <property type="protein sequence ID" value="KAG5211978.1"/>
    <property type="molecule type" value="Genomic_DNA"/>
</dbReference>
<evidence type="ECO:0000313" key="5">
    <source>
        <dbReference type="Proteomes" id="UP000664991"/>
    </source>
</evidence>
<dbReference type="AlphaFoldDB" id="A0A836ACZ7"/>
<evidence type="ECO:0008006" key="6">
    <source>
        <dbReference type="Google" id="ProtNLM"/>
    </source>
</evidence>
<proteinExistence type="predicted"/>
<protein>
    <recommendedName>
        <fullName evidence="6">Protein FAM186B</fullName>
    </recommendedName>
</protein>
<organism evidence="4 5">
    <name type="scientific">Ovis aries</name>
    <name type="common">Sheep</name>
    <dbReference type="NCBI Taxonomy" id="9940"/>
    <lineage>
        <taxon>Eukaryota</taxon>
        <taxon>Metazoa</taxon>
        <taxon>Chordata</taxon>
        <taxon>Craniata</taxon>
        <taxon>Vertebrata</taxon>
        <taxon>Euteleostomi</taxon>
        <taxon>Mammalia</taxon>
        <taxon>Eutheria</taxon>
        <taxon>Laurasiatheria</taxon>
        <taxon>Artiodactyla</taxon>
        <taxon>Ruminantia</taxon>
        <taxon>Pecora</taxon>
        <taxon>Bovidae</taxon>
        <taxon>Caprinae</taxon>
        <taxon>Ovis</taxon>
    </lineage>
</organism>
<gene>
    <name evidence="4" type="ORF">JEQ12_014407</name>
</gene>
<feature type="compositionally biased region" description="Polar residues" evidence="1">
    <location>
        <begin position="683"/>
        <end position="692"/>
    </location>
</feature>
<accession>A0A836ACZ7</accession>
<feature type="compositionally biased region" description="Basic and acidic residues" evidence="1">
    <location>
        <begin position="578"/>
        <end position="607"/>
    </location>
</feature>
<dbReference type="Pfam" id="PF20870">
    <property type="entry name" value="FAM186A-B_N"/>
    <property type="match status" value="1"/>
</dbReference>
<feature type="region of interest" description="Disordered" evidence="1">
    <location>
        <begin position="958"/>
        <end position="1007"/>
    </location>
</feature>
<dbReference type="Proteomes" id="UP000664991">
    <property type="component" value="Unassembled WGS sequence"/>
</dbReference>
<feature type="domain" description="FAM186A/B N-terminal" evidence="3">
    <location>
        <begin position="80"/>
        <end position="304"/>
    </location>
</feature>
<reference evidence="4 5" key="1">
    <citation type="submission" date="2020-12" db="EMBL/GenBank/DDBJ databases">
        <title>De novo assembly of Tibetan sheep genome.</title>
        <authorList>
            <person name="Li X."/>
        </authorList>
    </citation>
    <scope>NUCLEOTIDE SEQUENCE [LARGE SCALE GENOMIC DNA]</scope>
    <source>
        <tissue evidence="4">Heart</tissue>
    </source>
</reference>
<dbReference type="PANTHER" id="PTHR33590">
    <property type="entry name" value="GLUTENIN, HIGH MOLECULAR WEIGHT SUBUNIT PW212-RELATED PROTEIN"/>
    <property type="match status" value="1"/>
</dbReference>
<dbReference type="InterPro" id="IPR049146">
    <property type="entry name" value="FAM186A_B_C"/>
</dbReference>
<name>A0A836ACZ7_SHEEP</name>
<dbReference type="Pfam" id="PF20865">
    <property type="entry name" value="FAM186A-B_C"/>
    <property type="match status" value="1"/>
</dbReference>
<feature type="region of interest" description="Disordered" evidence="1">
    <location>
        <begin position="395"/>
        <end position="440"/>
    </location>
</feature>
<feature type="compositionally biased region" description="Polar residues" evidence="1">
    <location>
        <begin position="646"/>
        <end position="668"/>
    </location>
</feature>
<dbReference type="InterPro" id="IPR049144">
    <property type="entry name" value="FAM186A_B_N"/>
</dbReference>
<feature type="compositionally biased region" description="Basic and acidic residues" evidence="1">
    <location>
        <begin position="395"/>
        <end position="416"/>
    </location>
</feature>